<evidence type="ECO:0000313" key="5">
    <source>
        <dbReference type="EMBL" id="QDS95841.1"/>
    </source>
</evidence>
<name>A0A517MLT3_9BACT</name>
<proteinExistence type="predicted"/>
<protein>
    <submittedName>
        <fullName evidence="5">Polysaccharide biosynthesis/export protein</fullName>
    </submittedName>
</protein>
<dbReference type="PANTHER" id="PTHR33619">
    <property type="entry name" value="POLYSACCHARIDE EXPORT PROTEIN GFCE-RELATED"/>
    <property type="match status" value="1"/>
</dbReference>
<evidence type="ECO:0000313" key="6">
    <source>
        <dbReference type="Proteomes" id="UP000320672"/>
    </source>
</evidence>
<evidence type="ECO:0000256" key="2">
    <source>
        <dbReference type="SAM" id="SignalP"/>
    </source>
</evidence>
<reference evidence="5 6" key="1">
    <citation type="submission" date="2019-02" db="EMBL/GenBank/DDBJ databases">
        <title>Deep-cultivation of Planctomycetes and their phenomic and genomic characterization uncovers novel biology.</title>
        <authorList>
            <person name="Wiegand S."/>
            <person name="Jogler M."/>
            <person name="Boedeker C."/>
            <person name="Pinto D."/>
            <person name="Vollmers J."/>
            <person name="Rivas-Marin E."/>
            <person name="Kohn T."/>
            <person name="Peeters S.H."/>
            <person name="Heuer A."/>
            <person name="Rast P."/>
            <person name="Oberbeckmann S."/>
            <person name="Bunk B."/>
            <person name="Jeske O."/>
            <person name="Meyerdierks A."/>
            <person name="Storesund J.E."/>
            <person name="Kallscheuer N."/>
            <person name="Luecker S."/>
            <person name="Lage O.M."/>
            <person name="Pohl T."/>
            <person name="Merkel B.J."/>
            <person name="Hornburger P."/>
            <person name="Mueller R.-W."/>
            <person name="Bruemmer F."/>
            <person name="Labrenz M."/>
            <person name="Spormann A.M."/>
            <person name="Op den Camp H."/>
            <person name="Overmann J."/>
            <person name="Amann R."/>
            <person name="Jetten M.S.M."/>
            <person name="Mascher T."/>
            <person name="Medema M.H."/>
            <person name="Devos D.P."/>
            <person name="Kaster A.-K."/>
            <person name="Ovreas L."/>
            <person name="Rohde M."/>
            <person name="Galperin M.Y."/>
            <person name="Jogler C."/>
        </authorList>
    </citation>
    <scope>NUCLEOTIDE SEQUENCE [LARGE SCALE GENOMIC DNA]</scope>
    <source>
        <strain evidence="5 6">FF011L</strain>
    </source>
</reference>
<dbReference type="Pfam" id="PF10531">
    <property type="entry name" value="SLBB"/>
    <property type="match status" value="1"/>
</dbReference>
<feature type="domain" description="Polysaccharide export protein N-terminal" evidence="3">
    <location>
        <begin position="59"/>
        <end position="132"/>
    </location>
</feature>
<keyword evidence="6" id="KW-1185">Reference proteome</keyword>
<dbReference type="KEGG" id="rml:FF011L_46420"/>
<dbReference type="InterPro" id="IPR049712">
    <property type="entry name" value="Poly_export"/>
</dbReference>
<sequence precursor="true">MRRIKCCCLVALLFAALGCSHARYSVANLPPEFHAPHHISARHVDLSKMTRNSVPTEWLQPGDTIEVSIVTGVEEGATPKWNLLVDNNGTIDVPLVGPAKVSGLTPTMAADRIRDTSIQKGIYIDPKVMVSIEEKRTFQISVVGAVNEPATYEIPASNCDLLTAITMAKGVSDEASRYIEIKHSPTTLSDLAKTAPVTGPDGVALASFQSGTPPAMVNLDLGQLESQPPGALQLYDGSVVNVMREPKRMVSVIGLVTKPGQIDMPDGEDLMLMDAIAQAGGTTLSIADKVHVIRTLPGQAAPAVIEASISDAMSGGPDNMRLAQGDIIRVEETPSTIALQTIRSFFRVGFSAAVPGI</sequence>
<dbReference type="GO" id="GO:0015159">
    <property type="term" value="F:polysaccharide transmembrane transporter activity"/>
    <property type="evidence" value="ECO:0007669"/>
    <property type="project" value="InterPro"/>
</dbReference>
<feature type="signal peptide" evidence="2">
    <location>
        <begin position="1"/>
        <end position="22"/>
    </location>
</feature>
<dbReference type="OrthoDB" id="240931at2"/>
<evidence type="ECO:0000259" key="3">
    <source>
        <dbReference type="Pfam" id="PF02563"/>
    </source>
</evidence>
<accession>A0A517MLT3</accession>
<dbReference type="InterPro" id="IPR019554">
    <property type="entry name" value="Soluble_ligand-bd"/>
</dbReference>
<dbReference type="InterPro" id="IPR003715">
    <property type="entry name" value="Poly_export_N"/>
</dbReference>
<evidence type="ECO:0000256" key="1">
    <source>
        <dbReference type="ARBA" id="ARBA00022729"/>
    </source>
</evidence>
<dbReference type="Gene3D" id="3.30.1950.10">
    <property type="entry name" value="wza like domain"/>
    <property type="match status" value="1"/>
</dbReference>
<dbReference type="Gene3D" id="3.10.560.10">
    <property type="entry name" value="Outer membrane lipoprotein wza domain like"/>
    <property type="match status" value="1"/>
</dbReference>
<dbReference type="PROSITE" id="PS51257">
    <property type="entry name" value="PROKAR_LIPOPROTEIN"/>
    <property type="match status" value="1"/>
</dbReference>
<organism evidence="5 6">
    <name type="scientific">Roseimaritima multifibrata</name>
    <dbReference type="NCBI Taxonomy" id="1930274"/>
    <lineage>
        <taxon>Bacteria</taxon>
        <taxon>Pseudomonadati</taxon>
        <taxon>Planctomycetota</taxon>
        <taxon>Planctomycetia</taxon>
        <taxon>Pirellulales</taxon>
        <taxon>Pirellulaceae</taxon>
        <taxon>Roseimaritima</taxon>
    </lineage>
</organism>
<dbReference type="Proteomes" id="UP000320672">
    <property type="component" value="Chromosome"/>
</dbReference>
<feature type="domain" description="Soluble ligand binding" evidence="4">
    <location>
        <begin position="249"/>
        <end position="295"/>
    </location>
</feature>
<gene>
    <name evidence="5" type="ORF">FF011L_46420</name>
</gene>
<dbReference type="AlphaFoldDB" id="A0A517MLT3"/>
<dbReference type="Pfam" id="PF02563">
    <property type="entry name" value="Poly_export"/>
    <property type="match status" value="1"/>
</dbReference>
<dbReference type="EMBL" id="CP036262">
    <property type="protein sequence ID" value="QDS95841.1"/>
    <property type="molecule type" value="Genomic_DNA"/>
</dbReference>
<evidence type="ECO:0000259" key="4">
    <source>
        <dbReference type="Pfam" id="PF10531"/>
    </source>
</evidence>
<dbReference type="PANTHER" id="PTHR33619:SF3">
    <property type="entry name" value="POLYSACCHARIDE EXPORT PROTEIN GFCE-RELATED"/>
    <property type="match status" value="1"/>
</dbReference>
<keyword evidence="1 2" id="KW-0732">Signal</keyword>
<feature type="chain" id="PRO_5022061475" evidence="2">
    <location>
        <begin position="23"/>
        <end position="357"/>
    </location>
</feature>